<accession>A0A844QHX8</accession>
<feature type="domain" description="Zinc finger DksA/TraR C4-type" evidence="5">
    <location>
        <begin position="86"/>
        <end position="118"/>
    </location>
</feature>
<dbReference type="EMBL" id="WPHG01000002">
    <property type="protein sequence ID" value="MVA97319.1"/>
    <property type="molecule type" value="Genomic_DNA"/>
</dbReference>
<dbReference type="PROSITE" id="PS51128">
    <property type="entry name" value="ZF_DKSA_2"/>
    <property type="match status" value="1"/>
</dbReference>
<evidence type="ECO:0000259" key="5">
    <source>
        <dbReference type="Pfam" id="PF01258"/>
    </source>
</evidence>
<dbReference type="GO" id="GO:0008270">
    <property type="term" value="F:zinc ion binding"/>
    <property type="evidence" value="ECO:0007669"/>
    <property type="project" value="UniProtKB-KW"/>
</dbReference>
<keyword evidence="3" id="KW-0862">Zinc</keyword>
<evidence type="ECO:0000256" key="4">
    <source>
        <dbReference type="PROSITE-ProRule" id="PRU00510"/>
    </source>
</evidence>
<dbReference type="Pfam" id="PF01258">
    <property type="entry name" value="zf-dskA_traR"/>
    <property type="match status" value="1"/>
</dbReference>
<organism evidence="6 7">
    <name type="scientific">Nitratireductor arenosus</name>
    <dbReference type="NCBI Taxonomy" id="2682096"/>
    <lineage>
        <taxon>Bacteria</taxon>
        <taxon>Pseudomonadati</taxon>
        <taxon>Pseudomonadota</taxon>
        <taxon>Alphaproteobacteria</taxon>
        <taxon>Hyphomicrobiales</taxon>
        <taxon>Phyllobacteriaceae</taxon>
        <taxon>Nitratireductor</taxon>
    </lineage>
</organism>
<dbReference type="InterPro" id="IPR000962">
    <property type="entry name" value="Znf_DskA_TraR"/>
</dbReference>
<dbReference type="AlphaFoldDB" id="A0A844QHX8"/>
<sequence length="121" mass="13309">MTTVEPDDDALAARYRCLIEAELAQLEAQSHQTAADRAPVELDQQSVGRLSRMDAMQQQAMAQAVEQRRQTRQARLGAALKRIQTGDFGYCLDCGAFIGWKRLDVDPTVPLCVACAGRSGR</sequence>
<proteinExistence type="predicted"/>
<protein>
    <submittedName>
        <fullName evidence="6">TraR/DksA family transcriptional regulator</fullName>
    </submittedName>
</protein>
<evidence type="ECO:0000313" key="6">
    <source>
        <dbReference type="EMBL" id="MVA97319.1"/>
    </source>
</evidence>
<keyword evidence="2" id="KW-0863">Zinc-finger</keyword>
<evidence type="ECO:0000256" key="2">
    <source>
        <dbReference type="ARBA" id="ARBA00022771"/>
    </source>
</evidence>
<name>A0A844QHX8_9HYPH</name>
<reference evidence="6 7" key="1">
    <citation type="submission" date="2019-12" db="EMBL/GenBank/DDBJ databases">
        <title>Nitratireductor arenosus sp. nov., Isolated from sea sand, Jeju island, South Korea.</title>
        <authorList>
            <person name="Kim W."/>
        </authorList>
    </citation>
    <scope>NUCLEOTIDE SEQUENCE [LARGE SCALE GENOMIC DNA]</scope>
    <source>
        <strain evidence="6 7">CAU 1489</strain>
    </source>
</reference>
<evidence type="ECO:0000256" key="1">
    <source>
        <dbReference type="ARBA" id="ARBA00022723"/>
    </source>
</evidence>
<dbReference type="Proteomes" id="UP000463224">
    <property type="component" value="Unassembled WGS sequence"/>
</dbReference>
<dbReference type="SUPFAM" id="SSF57716">
    <property type="entry name" value="Glucocorticoid receptor-like (DNA-binding domain)"/>
    <property type="match status" value="1"/>
</dbReference>
<dbReference type="RefSeq" id="WP_156712291.1">
    <property type="nucleotide sequence ID" value="NZ_WPHG01000002.1"/>
</dbReference>
<keyword evidence="1" id="KW-0479">Metal-binding</keyword>
<keyword evidence="7" id="KW-1185">Reference proteome</keyword>
<comment type="caution">
    <text evidence="6">The sequence shown here is derived from an EMBL/GenBank/DDBJ whole genome shotgun (WGS) entry which is preliminary data.</text>
</comment>
<evidence type="ECO:0000256" key="3">
    <source>
        <dbReference type="ARBA" id="ARBA00022833"/>
    </source>
</evidence>
<gene>
    <name evidence="6" type="ORF">GN330_08670</name>
</gene>
<feature type="zinc finger region" description="dksA C4-type" evidence="4">
    <location>
        <begin position="91"/>
        <end position="115"/>
    </location>
</feature>
<evidence type="ECO:0000313" key="7">
    <source>
        <dbReference type="Proteomes" id="UP000463224"/>
    </source>
</evidence>
<dbReference type="Gene3D" id="1.20.120.910">
    <property type="entry name" value="DksA, coiled-coil domain"/>
    <property type="match status" value="1"/>
</dbReference>